<gene>
    <name evidence="2" type="ORF">AGM2_0037</name>
</gene>
<protein>
    <submittedName>
        <fullName evidence="2">Uncharacterized protein</fullName>
    </submittedName>
</protein>
<feature type="region of interest" description="Disordered" evidence="1">
    <location>
        <begin position="1"/>
        <end position="34"/>
    </location>
</feature>
<evidence type="ECO:0000256" key="1">
    <source>
        <dbReference type="SAM" id="MobiDB-lite"/>
    </source>
</evidence>
<dbReference type="Proteomes" id="UP000501811">
    <property type="component" value="Segment"/>
</dbReference>
<evidence type="ECO:0000313" key="3">
    <source>
        <dbReference type="Proteomes" id="UP000501811"/>
    </source>
</evidence>
<evidence type="ECO:0000313" key="2">
    <source>
        <dbReference type="EMBL" id="QDH85680.1"/>
    </source>
</evidence>
<sequence>MTGWVPVEGEAPGPARSHTKKKPPPARARAIQIG</sequence>
<name>A0A7D0GH40_9CAUD</name>
<accession>A0A7D0GH40</accession>
<proteinExistence type="predicted"/>
<reference evidence="2 3" key="1">
    <citation type="submission" date="2019-06" db="EMBL/GenBank/DDBJ databases">
        <title>DNA tandem repeats contribute to Brevibacterium aurantiacum phages genetic diversity.</title>
        <authorList>
            <person name="de Melo A.G."/>
            <person name="Rousseau G.M."/>
            <person name="Tremblay D.M."/>
            <person name="Labrie S.J."/>
            <person name="Moineau S."/>
        </authorList>
    </citation>
    <scope>NUCLEOTIDE SEQUENCE [LARGE SCALE GENOMIC DNA]</scope>
</reference>
<organism evidence="2 3">
    <name type="scientific">Brevibacterium phage AGM2</name>
    <dbReference type="NCBI Taxonomy" id="2591419"/>
    <lineage>
        <taxon>Viruses</taxon>
        <taxon>Duplodnaviria</taxon>
        <taxon>Heunggongvirae</taxon>
        <taxon>Uroviricota</taxon>
        <taxon>Caudoviricetes</taxon>
        <taxon>Agmunavirus</taxon>
        <taxon>Agmunavirus AGM1</taxon>
    </lineage>
</organism>
<dbReference type="EMBL" id="MN023177">
    <property type="protein sequence ID" value="QDH85680.1"/>
    <property type="molecule type" value="Genomic_DNA"/>
</dbReference>